<evidence type="ECO:0000256" key="2">
    <source>
        <dbReference type="ARBA" id="ARBA00022603"/>
    </source>
</evidence>
<dbReference type="PANTHER" id="PTHR45833:SF1">
    <property type="entry name" value="METHIONINE SYNTHASE"/>
    <property type="match status" value="1"/>
</dbReference>
<dbReference type="InterPro" id="IPR050554">
    <property type="entry name" value="Met_Synthase/Corrinoid"/>
</dbReference>
<dbReference type="SUPFAM" id="SSF82282">
    <property type="entry name" value="Homocysteine S-methyltransferase"/>
    <property type="match status" value="1"/>
</dbReference>
<evidence type="ECO:0000256" key="4">
    <source>
        <dbReference type="ARBA" id="ARBA00022691"/>
    </source>
</evidence>
<dbReference type="GO" id="GO:0050667">
    <property type="term" value="P:homocysteine metabolic process"/>
    <property type="evidence" value="ECO:0007669"/>
    <property type="project" value="TreeGrafter"/>
</dbReference>
<dbReference type="GO" id="GO:0008705">
    <property type="term" value="F:methionine synthase activity"/>
    <property type="evidence" value="ECO:0007669"/>
    <property type="project" value="TreeGrafter"/>
</dbReference>
<keyword evidence="10" id="KW-1185">Reference proteome</keyword>
<dbReference type="EMBL" id="JABBNT010000004">
    <property type="protein sequence ID" value="NMM45905.1"/>
    <property type="molecule type" value="Genomic_DNA"/>
</dbReference>
<sequence>MRTITEALTHRVLLTDGSISRELKLPDLNLDAARDFFGATDCAEALNLTRYDKIVAVHKAFLEAGADIVRTNSLRANPLTLRDHGLEDEAFIINFKAAEAAAEAVDSVPGRGRRRFVLGTIRDDGWDAAPGAVEAAVAVQTEGLIAGGVDGIVLDVLPGVGRIQAMLEGARKARAKLNSRVAILLQRIEGGPRFGPRTIELADGIVQYRPGDARRAAWLDSALRDGTVNLIGGGSLPEHTAALNRMLRDRAEDGYRPVLGWIRDESEVDQIEPASSWVSFPEPRKTPIAEKISA</sequence>
<accession>A0A7Y0HFI9</accession>
<organism evidence="9 10">
    <name type="scientific">Pacificispira spongiicola</name>
    <dbReference type="NCBI Taxonomy" id="2729598"/>
    <lineage>
        <taxon>Bacteria</taxon>
        <taxon>Pseudomonadati</taxon>
        <taxon>Pseudomonadota</taxon>
        <taxon>Alphaproteobacteria</taxon>
        <taxon>Rhodospirillales</taxon>
        <taxon>Rhodospirillaceae</taxon>
        <taxon>Pacificispira</taxon>
    </lineage>
</organism>
<keyword evidence="6" id="KW-0170">Cobalt</keyword>
<evidence type="ECO:0000256" key="5">
    <source>
        <dbReference type="ARBA" id="ARBA00022723"/>
    </source>
</evidence>
<dbReference type="Gene3D" id="3.20.20.330">
    <property type="entry name" value="Homocysteine-binding-like domain"/>
    <property type="match status" value="1"/>
</dbReference>
<dbReference type="GO" id="GO:0046653">
    <property type="term" value="P:tetrahydrofolate metabolic process"/>
    <property type="evidence" value="ECO:0007669"/>
    <property type="project" value="TreeGrafter"/>
</dbReference>
<gene>
    <name evidence="9" type="ORF">HH303_15515</name>
</gene>
<evidence type="ECO:0000256" key="7">
    <source>
        <dbReference type="PROSITE-ProRule" id="PRU00333"/>
    </source>
</evidence>
<evidence type="ECO:0000313" key="9">
    <source>
        <dbReference type="EMBL" id="NMM45905.1"/>
    </source>
</evidence>
<protein>
    <recommendedName>
        <fullName evidence="8">Hcy-binding domain-containing protein</fullName>
    </recommendedName>
</protein>
<evidence type="ECO:0000259" key="8">
    <source>
        <dbReference type="PROSITE" id="PS50970"/>
    </source>
</evidence>
<dbReference type="AlphaFoldDB" id="A0A7Y0HFI9"/>
<dbReference type="PROSITE" id="PS50970">
    <property type="entry name" value="HCY"/>
    <property type="match status" value="1"/>
</dbReference>
<dbReference type="GO" id="GO:0005829">
    <property type="term" value="C:cytosol"/>
    <property type="evidence" value="ECO:0007669"/>
    <property type="project" value="TreeGrafter"/>
</dbReference>
<keyword evidence="4" id="KW-0949">S-adenosyl-L-methionine</keyword>
<comment type="similarity">
    <text evidence="1">Belongs to the vitamin-B12 dependent methionine synthase family.</text>
</comment>
<comment type="caution">
    <text evidence="9">The sequence shown here is derived from an EMBL/GenBank/DDBJ whole genome shotgun (WGS) entry which is preliminary data.</text>
</comment>
<comment type="caution">
    <text evidence="7">Lacks conserved residue(s) required for the propagation of feature annotation.</text>
</comment>
<evidence type="ECO:0000256" key="6">
    <source>
        <dbReference type="ARBA" id="ARBA00023285"/>
    </source>
</evidence>
<dbReference type="InterPro" id="IPR036589">
    <property type="entry name" value="HCY_dom_sf"/>
</dbReference>
<keyword evidence="5" id="KW-0479">Metal-binding</keyword>
<dbReference type="InterPro" id="IPR003726">
    <property type="entry name" value="HCY_dom"/>
</dbReference>
<proteinExistence type="inferred from homology"/>
<dbReference type="GO" id="GO:0032259">
    <property type="term" value="P:methylation"/>
    <property type="evidence" value="ECO:0007669"/>
    <property type="project" value="UniProtKB-KW"/>
</dbReference>
<dbReference type="RefSeq" id="WP_169626279.1">
    <property type="nucleotide sequence ID" value="NZ_JABBNT010000004.1"/>
</dbReference>
<evidence type="ECO:0000256" key="3">
    <source>
        <dbReference type="ARBA" id="ARBA00022679"/>
    </source>
</evidence>
<keyword evidence="3" id="KW-0808">Transferase</keyword>
<reference evidence="9 10" key="1">
    <citation type="submission" date="2020-04" db="EMBL/GenBank/DDBJ databases">
        <title>Rhodospirillaceae bacterium KN72 isolated from deep sea.</title>
        <authorList>
            <person name="Zhang D.-C."/>
        </authorList>
    </citation>
    <scope>NUCLEOTIDE SEQUENCE [LARGE SCALE GENOMIC DNA]</scope>
    <source>
        <strain evidence="9 10">KN72</strain>
    </source>
</reference>
<evidence type="ECO:0000313" key="10">
    <source>
        <dbReference type="Proteomes" id="UP000539372"/>
    </source>
</evidence>
<keyword evidence="2" id="KW-0489">Methyltransferase</keyword>
<dbReference type="GO" id="GO:0046872">
    <property type="term" value="F:metal ion binding"/>
    <property type="evidence" value="ECO:0007669"/>
    <property type="project" value="UniProtKB-KW"/>
</dbReference>
<dbReference type="Pfam" id="PF02574">
    <property type="entry name" value="S-methyl_trans"/>
    <property type="match status" value="1"/>
</dbReference>
<evidence type="ECO:0000256" key="1">
    <source>
        <dbReference type="ARBA" id="ARBA00010398"/>
    </source>
</evidence>
<name>A0A7Y0HFI9_9PROT</name>
<dbReference type="PANTHER" id="PTHR45833">
    <property type="entry name" value="METHIONINE SYNTHASE"/>
    <property type="match status" value="1"/>
</dbReference>
<dbReference type="Proteomes" id="UP000539372">
    <property type="component" value="Unassembled WGS sequence"/>
</dbReference>
<feature type="domain" description="Hcy-binding" evidence="8">
    <location>
        <begin position="1"/>
        <end position="294"/>
    </location>
</feature>